<evidence type="ECO:0000256" key="1">
    <source>
        <dbReference type="SAM" id="Phobius"/>
    </source>
</evidence>
<keyword evidence="3" id="KW-1185">Reference proteome</keyword>
<organism evidence="2 3">
    <name type="scientific">Streptomyces goshikiensis</name>
    <dbReference type="NCBI Taxonomy" id="1942"/>
    <lineage>
        <taxon>Bacteria</taxon>
        <taxon>Bacillati</taxon>
        <taxon>Actinomycetota</taxon>
        <taxon>Actinomycetes</taxon>
        <taxon>Kitasatosporales</taxon>
        <taxon>Streptomycetaceae</taxon>
        <taxon>Streptomyces</taxon>
    </lineage>
</organism>
<dbReference type="EMBL" id="CP108057">
    <property type="protein sequence ID" value="WUO46596.1"/>
    <property type="molecule type" value="Genomic_DNA"/>
</dbReference>
<feature type="transmembrane region" description="Helical" evidence="1">
    <location>
        <begin position="115"/>
        <end position="134"/>
    </location>
</feature>
<name>A0ABZ1RJM7_9ACTN</name>
<keyword evidence="1" id="KW-0472">Membrane</keyword>
<evidence type="ECO:0000313" key="2">
    <source>
        <dbReference type="EMBL" id="WUO46596.1"/>
    </source>
</evidence>
<feature type="transmembrane region" description="Helical" evidence="1">
    <location>
        <begin position="87"/>
        <end position="109"/>
    </location>
</feature>
<gene>
    <name evidence="2" type="ORF">OHU17_12480</name>
</gene>
<protein>
    <submittedName>
        <fullName evidence="2">Uncharacterized protein</fullName>
    </submittedName>
</protein>
<evidence type="ECO:0000313" key="3">
    <source>
        <dbReference type="Proteomes" id="UP001432075"/>
    </source>
</evidence>
<feature type="transmembrane region" description="Helical" evidence="1">
    <location>
        <begin position="12"/>
        <end position="37"/>
    </location>
</feature>
<dbReference type="RefSeq" id="WP_328775877.1">
    <property type="nucleotide sequence ID" value="NZ_CP108057.1"/>
</dbReference>
<dbReference type="Proteomes" id="UP001432075">
    <property type="component" value="Chromosome"/>
</dbReference>
<accession>A0ABZ1RJM7</accession>
<sequence length="212" mass="22283">MTGSEFVLYARVHRGVAVLATTAAIAILSAFFGGTHIALPSIGSGGVTTGVPFRHELPLLSAVFLTAALDGAMSAHDEMGASAAHRFRLGYCIGLTLTACALSFITEALAVSAEAGVVFIRSLLIWFGLALLSVRLFGRQLGWIVPLASAFFLIWYPQNWWDWTSNSATDRFSWAVAVLALSLGVAAAAATPWRRKTFLGGADGRSAPGPGA</sequence>
<proteinExistence type="predicted"/>
<keyword evidence="1" id="KW-1133">Transmembrane helix</keyword>
<feature type="transmembrane region" description="Helical" evidence="1">
    <location>
        <begin position="172"/>
        <end position="190"/>
    </location>
</feature>
<feature type="transmembrane region" description="Helical" evidence="1">
    <location>
        <begin position="141"/>
        <end position="160"/>
    </location>
</feature>
<keyword evidence="1" id="KW-0812">Transmembrane</keyword>
<reference evidence="2" key="1">
    <citation type="submission" date="2022-10" db="EMBL/GenBank/DDBJ databases">
        <title>The complete genomes of actinobacterial strains from the NBC collection.</title>
        <authorList>
            <person name="Joergensen T.S."/>
            <person name="Alvarez Arevalo M."/>
            <person name="Sterndorff E.B."/>
            <person name="Faurdal D."/>
            <person name="Vuksanovic O."/>
            <person name="Mourched A.-S."/>
            <person name="Charusanti P."/>
            <person name="Shaw S."/>
            <person name="Blin K."/>
            <person name="Weber T."/>
        </authorList>
    </citation>
    <scope>NUCLEOTIDE SEQUENCE</scope>
    <source>
        <strain evidence="2">NBC_00283</strain>
    </source>
</reference>